<feature type="transmembrane region" description="Helical" evidence="1">
    <location>
        <begin position="98"/>
        <end position="121"/>
    </location>
</feature>
<evidence type="ECO:0000256" key="1">
    <source>
        <dbReference type="SAM" id="Phobius"/>
    </source>
</evidence>
<proteinExistence type="predicted"/>
<keyword evidence="3" id="KW-1185">Reference proteome</keyword>
<dbReference type="OrthoDB" id="880375at2"/>
<protein>
    <submittedName>
        <fullName evidence="2">Uncharacterized protein</fullName>
    </submittedName>
</protein>
<feature type="transmembrane region" description="Helical" evidence="1">
    <location>
        <begin position="141"/>
        <end position="162"/>
    </location>
</feature>
<keyword evidence="1" id="KW-1133">Transmembrane helix</keyword>
<reference evidence="2 3" key="1">
    <citation type="submission" date="2019-04" db="EMBL/GenBank/DDBJ databases">
        <authorList>
            <person name="Feng G."/>
            <person name="Zhang J."/>
            <person name="Zhu H."/>
        </authorList>
    </citation>
    <scope>NUCLEOTIDE SEQUENCE [LARGE SCALE GENOMIC DNA]</scope>
    <source>
        <strain evidence="2 3">92R-1</strain>
    </source>
</reference>
<dbReference type="AlphaFoldDB" id="A0A4Z0P071"/>
<comment type="caution">
    <text evidence="2">The sequence shown here is derived from an EMBL/GenBank/DDBJ whole genome shotgun (WGS) entry which is preliminary data.</text>
</comment>
<dbReference type="EMBL" id="SRLA01000005">
    <property type="protein sequence ID" value="TGE04536.1"/>
    <property type="molecule type" value="Genomic_DNA"/>
</dbReference>
<feature type="transmembrane region" description="Helical" evidence="1">
    <location>
        <begin position="168"/>
        <end position="186"/>
    </location>
</feature>
<name>A0A4Z0P071_9BACT</name>
<dbReference type="RefSeq" id="WP_135435980.1">
    <property type="nucleotide sequence ID" value="NZ_SRLA01000005.1"/>
</dbReference>
<keyword evidence="1" id="KW-0472">Membrane</keyword>
<gene>
    <name evidence="2" type="ORF">EU556_20325</name>
</gene>
<accession>A0A4Z0P071</accession>
<organism evidence="2 3">
    <name type="scientific">Hymenobacter fodinae</name>
    <dbReference type="NCBI Taxonomy" id="2510796"/>
    <lineage>
        <taxon>Bacteria</taxon>
        <taxon>Pseudomonadati</taxon>
        <taxon>Bacteroidota</taxon>
        <taxon>Cytophagia</taxon>
        <taxon>Cytophagales</taxon>
        <taxon>Hymenobacteraceae</taxon>
        <taxon>Hymenobacter</taxon>
    </lineage>
</organism>
<keyword evidence="1" id="KW-0812">Transmembrane</keyword>
<dbReference type="Proteomes" id="UP000298337">
    <property type="component" value="Unassembled WGS sequence"/>
</dbReference>
<evidence type="ECO:0000313" key="3">
    <source>
        <dbReference type="Proteomes" id="UP000298337"/>
    </source>
</evidence>
<sequence length="196" mass="22351">MKAVYYKNEKALRTNRNELLDAGSGIAIASITLWLFVVGKGLRAVAQLRQLRTPNKRQFFIWFNTGWVVLFAALHWYYHYRGVRGDFPPFADSIGIPLYYGTIGLLVFWPVLNLLWLLVLWPVQLGGHLLVKPLAYTWQSVLVEGLCGVWLLIVGLYSISTIIDGDHLTIPVVLLFIYLLLVLRAGHLQAFNQKLQ</sequence>
<feature type="transmembrane region" description="Helical" evidence="1">
    <location>
        <begin position="20"/>
        <end position="38"/>
    </location>
</feature>
<evidence type="ECO:0000313" key="2">
    <source>
        <dbReference type="EMBL" id="TGE04536.1"/>
    </source>
</evidence>
<feature type="transmembrane region" description="Helical" evidence="1">
    <location>
        <begin position="59"/>
        <end position="78"/>
    </location>
</feature>